<dbReference type="InterPro" id="IPR052982">
    <property type="entry name" value="SRP1/TIP1-like"/>
</dbReference>
<sequence length="158" mass="16876">MNFIALIGLLCASITLATITPTAPGPGQFFAEGSNCLIQWNLDPNHKWTNFTIDLMSGSNTAMSLVTNVAKGLDGTKGAKSLSWKCPKVTPNSAIYFYQFTQTGEPTTWTTRFTITSASGASTAPAQSTQPDGQKIPWGTGRLNQGSTSSKKKAHPKF</sequence>
<evidence type="ECO:0000313" key="5">
    <source>
        <dbReference type="EMBL" id="KAG0144709.1"/>
    </source>
</evidence>
<dbReference type="Proteomes" id="UP000886653">
    <property type="component" value="Unassembled WGS sequence"/>
</dbReference>
<dbReference type="AlphaFoldDB" id="A0A9P6NIG8"/>
<evidence type="ECO:0000256" key="1">
    <source>
        <dbReference type="ARBA" id="ARBA00022729"/>
    </source>
</evidence>
<evidence type="ECO:0000259" key="4">
    <source>
        <dbReference type="Pfam" id="PF10342"/>
    </source>
</evidence>
<feature type="region of interest" description="Disordered" evidence="2">
    <location>
        <begin position="120"/>
        <end position="158"/>
    </location>
</feature>
<feature type="signal peptide" evidence="3">
    <location>
        <begin position="1"/>
        <end position="17"/>
    </location>
</feature>
<keyword evidence="6" id="KW-1185">Reference proteome</keyword>
<protein>
    <recommendedName>
        <fullName evidence="4">Yeast cell wall synthesis Kre9/Knh1-like N-terminal domain-containing protein</fullName>
    </recommendedName>
</protein>
<keyword evidence="1 3" id="KW-0732">Signal</keyword>
<reference evidence="5" key="1">
    <citation type="submission" date="2013-11" db="EMBL/GenBank/DDBJ databases">
        <title>Genome sequence of the fusiform rust pathogen reveals effectors for host alternation and coevolution with pine.</title>
        <authorList>
            <consortium name="DOE Joint Genome Institute"/>
            <person name="Smith K."/>
            <person name="Pendleton A."/>
            <person name="Kubisiak T."/>
            <person name="Anderson C."/>
            <person name="Salamov A."/>
            <person name="Aerts A."/>
            <person name="Riley R."/>
            <person name="Clum A."/>
            <person name="Lindquist E."/>
            <person name="Ence D."/>
            <person name="Campbell M."/>
            <person name="Kronenberg Z."/>
            <person name="Feau N."/>
            <person name="Dhillon B."/>
            <person name="Hamelin R."/>
            <person name="Burleigh J."/>
            <person name="Smith J."/>
            <person name="Yandell M."/>
            <person name="Nelson C."/>
            <person name="Grigoriev I."/>
            <person name="Davis J."/>
        </authorList>
    </citation>
    <scope>NUCLEOTIDE SEQUENCE</scope>
    <source>
        <strain evidence="5">G11</strain>
    </source>
</reference>
<dbReference type="PANTHER" id="PTHR40633">
    <property type="entry name" value="MATRIX PROTEIN, PUTATIVE (AFU_ORTHOLOGUE AFUA_8G05410)-RELATED"/>
    <property type="match status" value="1"/>
</dbReference>
<evidence type="ECO:0000313" key="6">
    <source>
        <dbReference type="Proteomes" id="UP000886653"/>
    </source>
</evidence>
<organism evidence="5 6">
    <name type="scientific">Cronartium quercuum f. sp. fusiforme G11</name>
    <dbReference type="NCBI Taxonomy" id="708437"/>
    <lineage>
        <taxon>Eukaryota</taxon>
        <taxon>Fungi</taxon>
        <taxon>Dikarya</taxon>
        <taxon>Basidiomycota</taxon>
        <taxon>Pucciniomycotina</taxon>
        <taxon>Pucciniomycetes</taxon>
        <taxon>Pucciniales</taxon>
        <taxon>Coleosporiaceae</taxon>
        <taxon>Cronartium</taxon>
    </lineage>
</organism>
<feature type="chain" id="PRO_5040146758" description="Yeast cell wall synthesis Kre9/Knh1-like N-terminal domain-containing protein" evidence="3">
    <location>
        <begin position="18"/>
        <end position="158"/>
    </location>
</feature>
<feature type="compositionally biased region" description="Polar residues" evidence="2">
    <location>
        <begin position="120"/>
        <end position="132"/>
    </location>
</feature>
<dbReference type="PANTHER" id="PTHR40633:SF1">
    <property type="entry name" value="GPI ANCHORED SERINE-THREONINE RICH PROTEIN (AFU_ORTHOLOGUE AFUA_1G03630)"/>
    <property type="match status" value="1"/>
</dbReference>
<feature type="domain" description="Yeast cell wall synthesis Kre9/Knh1-like N-terminal" evidence="4">
    <location>
        <begin position="24"/>
        <end position="115"/>
    </location>
</feature>
<comment type="caution">
    <text evidence="5">The sequence shown here is derived from an EMBL/GenBank/DDBJ whole genome shotgun (WGS) entry which is preliminary data.</text>
</comment>
<accession>A0A9P6NIG8</accession>
<dbReference type="OrthoDB" id="2432613at2759"/>
<dbReference type="EMBL" id="MU167290">
    <property type="protein sequence ID" value="KAG0144709.1"/>
    <property type="molecule type" value="Genomic_DNA"/>
</dbReference>
<evidence type="ECO:0000256" key="2">
    <source>
        <dbReference type="SAM" id="MobiDB-lite"/>
    </source>
</evidence>
<evidence type="ECO:0000256" key="3">
    <source>
        <dbReference type="SAM" id="SignalP"/>
    </source>
</evidence>
<gene>
    <name evidence="5" type="ORF">CROQUDRAFT_672210</name>
</gene>
<dbReference type="Pfam" id="PF10342">
    <property type="entry name" value="Kre9_KNH"/>
    <property type="match status" value="1"/>
</dbReference>
<name>A0A9P6NIG8_9BASI</name>
<proteinExistence type="predicted"/>
<dbReference type="InterPro" id="IPR018466">
    <property type="entry name" value="Kre9/Knh1-like_N"/>
</dbReference>